<dbReference type="SUPFAM" id="SSF109910">
    <property type="entry name" value="YgfY-like"/>
    <property type="match status" value="1"/>
</dbReference>
<evidence type="ECO:0000313" key="7">
    <source>
        <dbReference type="Proteomes" id="UP000218896"/>
    </source>
</evidence>
<evidence type="ECO:0000256" key="1">
    <source>
        <dbReference type="ARBA" id="ARBA00004496"/>
    </source>
</evidence>
<dbReference type="EMBL" id="NSKD01000004">
    <property type="protein sequence ID" value="PAU80221.1"/>
    <property type="molecule type" value="Genomic_DNA"/>
</dbReference>
<accession>A0A2A2F3Q2</accession>
<dbReference type="GO" id="GO:0006105">
    <property type="term" value="P:succinate metabolic process"/>
    <property type="evidence" value="ECO:0007669"/>
    <property type="project" value="TreeGrafter"/>
</dbReference>
<dbReference type="InterPro" id="IPR005631">
    <property type="entry name" value="SDH"/>
</dbReference>
<dbReference type="Pfam" id="PF03937">
    <property type="entry name" value="Sdh5"/>
    <property type="match status" value="1"/>
</dbReference>
<keyword evidence="4" id="KW-0963">Cytoplasm</keyword>
<sequence length="84" mass="10093">MTDDREYKRLVWHSRRGMLELDLLLVPFVKEAYPSLPEADQARYRSLIECEDNDLFAWFMQRSRPEDPDLARIVDLILQRVQPD</sequence>
<dbReference type="AlphaFoldDB" id="A0A2A2F3Q2"/>
<dbReference type="Gene3D" id="1.10.150.250">
    <property type="entry name" value="Flavinator of succinate dehydrogenase"/>
    <property type="match status" value="1"/>
</dbReference>
<keyword evidence="5" id="KW-0143">Chaperone</keyword>
<evidence type="ECO:0000256" key="5">
    <source>
        <dbReference type="ARBA" id="ARBA00023186"/>
    </source>
</evidence>
<dbReference type="OrthoDB" id="9180899at2"/>
<evidence type="ECO:0000256" key="2">
    <source>
        <dbReference type="ARBA" id="ARBA00008571"/>
    </source>
</evidence>
<evidence type="ECO:0000256" key="3">
    <source>
        <dbReference type="ARBA" id="ARBA00019418"/>
    </source>
</evidence>
<protein>
    <recommendedName>
        <fullName evidence="3">FAD assembly factor SdhE</fullName>
    </recommendedName>
</protein>
<dbReference type="Proteomes" id="UP000218896">
    <property type="component" value="Unassembled WGS sequence"/>
</dbReference>
<dbReference type="RefSeq" id="WP_095617838.1">
    <property type="nucleotide sequence ID" value="NZ_NSKD01000004.1"/>
</dbReference>
<comment type="subcellular location">
    <subcellularLocation>
        <location evidence="1">Cytoplasm</location>
    </subcellularLocation>
</comment>
<comment type="caution">
    <text evidence="6">The sequence shown here is derived from an EMBL/GenBank/DDBJ whole genome shotgun (WGS) entry which is preliminary data.</text>
</comment>
<comment type="similarity">
    <text evidence="2">Belongs to the SdhE FAD assembly factor family.</text>
</comment>
<dbReference type="InterPro" id="IPR050531">
    <property type="entry name" value="SdhE_FAD_assembly_factor"/>
</dbReference>
<name>A0A2A2F3Q2_9GAMM</name>
<dbReference type="PANTHER" id="PTHR39585">
    <property type="entry name" value="FAD ASSEMBLY FACTOR SDHE"/>
    <property type="match status" value="1"/>
</dbReference>
<evidence type="ECO:0000256" key="4">
    <source>
        <dbReference type="ARBA" id="ARBA00022490"/>
    </source>
</evidence>
<gene>
    <name evidence="6" type="ORF">CK501_10530</name>
</gene>
<dbReference type="PANTHER" id="PTHR39585:SF1">
    <property type="entry name" value="FAD ASSEMBLY FACTOR SDHE"/>
    <property type="match status" value="1"/>
</dbReference>
<keyword evidence="7" id="KW-1185">Reference proteome</keyword>
<proteinExistence type="inferred from homology"/>
<reference evidence="6 7" key="1">
    <citation type="submission" date="2017-08" db="EMBL/GenBank/DDBJ databases">
        <title>Halovibrio sewagensis sp. nov., isolated from wastewater of high salinity.</title>
        <authorList>
            <person name="Dong X."/>
            <person name="Zhang G."/>
        </authorList>
    </citation>
    <scope>NUCLEOTIDE SEQUENCE [LARGE SCALE GENOMIC DNA]</scope>
    <source>
        <strain evidence="6 7">YL5-2</strain>
    </source>
</reference>
<dbReference type="InterPro" id="IPR036714">
    <property type="entry name" value="SDH_sf"/>
</dbReference>
<evidence type="ECO:0000313" key="6">
    <source>
        <dbReference type="EMBL" id="PAU80221.1"/>
    </source>
</evidence>
<organism evidence="6 7">
    <name type="scientific">Halovibrio salipaludis</name>
    <dbReference type="NCBI Taxonomy" id="2032626"/>
    <lineage>
        <taxon>Bacteria</taxon>
        <taxon>Pseudomonadati</taxon>
        <taxon>Pseudomonadota</taxon>
        <taxon>Gammaproteobacteria</taxon>
        <taxon>Oceanospirillales</taxon>
        <taxon>Halomonadaceae</taxon>
        <taxon>Halovibrio</taxon>
    </lineage>
</organism>
<dbReference type="GO" id="GO:0005737">
    <property type="term" value="C:cytoplasm"/>
    <property type="evidence" value="ECO:0007669"/>
    <property type="project" value="UniProtKB-SubCell"/>
</dbReference>